<dbReference type="EMBL" id="MDYQ01000068">
    <property type="protein sequence ID" value="PRP84183.1"/>
    <property type="molecule type" value="Genomic_DNA"/>
</dbReference>
<comment type="caution">
    <text evidence="1">The sequence shown here is derived from an EMBL/GenBank/DDBJ whole genome shotgun (WGS) entry which is preliminary data.</text>
</comment>
<keyword evidence="2" id="KW-1185">Reference proteome</keyword>
<protein>
    <submittedName>
        <fullName evidence="1">Uncharacterized protein</fullName>
    </submittedName>
</protein>
<evidence type="ECO:0000313" key="1">
    <source>
        <dbReference type="EMBL" id="PRP84183.1"/>
    </source>
</evidence>
<evidence type="ECO:0000313" key="2">
    <source>
        <dbReference type="Proteomes" id="UP000241769"/>
    </source>
</evidence>
<sequence>MRRCACALEKQAVDTNFLSGGLRFNTNASIAFSLSVRQKRTQQEVSA</sequence>
<dbReference type="Proteomes" id="UP000241769">
    <property type="component" value="Unassembled WGS sequence"/>
</dbReference>
<gene>
    <name evidence="1" type="ORF">PROFUN_08383</name>
</gene>
<name>A0A2P6NJN4_9EUKA</name>
<proteinExistence type="predicted"/>
<accession>A0A2P6NJN4</accession>
<dbReference type="AlphaFoldDB" id="A0A2P6NJN4"/>
<organism evidence="1 2">
    <name type="scientific">Planoprotostelium fungivorum</name>
    <dbReference type="NCBI Taxonomy" id="1890364"/>
    <lineage>
        <taxon>Eukaryota</taxon>
        <taxon>Amoebozoa</taxon>
        <taxon>Evosea</taxon>
        <taxon>Variosea</taxon>
        <taxon>Cavosteliida</taxon>
        <taxon>Cavosteliaceae</taxon>
        <taxon>Planoprotostelium</taxon>
    </lineage>
</organism>
<dbReference type="InParanoid" id="A0A2P6NJN4"/>
<reference evidence="1 2" key="1">
    <citation type="journal article" date="2018" name="Genome Biol. Evol.">
        <title>Multiple Roots of Fruiting Body Formation in Amoebozoa.</title>
        <authorList>
            <person name="Hillmann F."/>
            <person name="Forbes G."/>
            <person name="Novohradska S."/>
            <person name="Ferling I."/>
            <person name="Riege K."/>
            <person name="Groth M."/>
            <person name="Westermann M."/>
            <person name="Marz M."/>
            <person name="Spaller T."/>
            <person name="Winckler T."/>
            <person name="Schaap P."/>
            <person name="Glockner G."/>
        </authorList>
    </citation>
    <scope>NUCLEOTIDE SEQUENCE [LARGE SCALE GENOMIC DNA]</scope>
    <source>
        <strain evidence="1 2">Jena</strain>
    </source>
</reference>